<feature type="transmembrane region" description="Helical" evidence="1">
    <location>
        <begin position="518"/>
        <end position="540"/>
    </location>
</feature>
<keyword evidence="5" id="KW-1185">Reference proteome</keyword>
<evidence type="ECO:0000259" key="3">
    <source>
        <dbReference type="Pfam" id="PF23070"/>
    </source>
</evidence>
<evidence type="ECO:0000313" key="5">
    <source>
        <dbReference type="Proteomes" id="UP000694941"/>
    </source>
</evidence>
<gene>
    <name evidence="6" type="primary">LOC106478504</name>
</gene>
<evidence type="ECO:0000259" key="2">
    <source>
        <dbReference type="Pfam" id="PF23069"/>
    </source>
</evidence>
<reference evidence="6" key="1">
    <citation type="submission" date="2025-08" db="UniProtKB">
        <authorList>
            <consortium name="RefSeq"/>
        </authorList>
    </citation>
    <scope>IDENTIFICATION</scope>
    <source>
        <tissue evidence="6">Muscle</tissue>
    </source>
</reference>
<dbReference type="Pfam" id="PF23069">
    <property type="entry name" value="DUF7042"/>
    <property type="match status" value="2"/>
</dbReference>
<keyword evidence="1" id="KW-0472">Membrane</keyword>
<keyword evidence="1" id="KW-1133">Transmembrane helix</keyword>
<keyword evidence="1" id="KW-0812">Transmembrane</keyword>
<accession>A0ABM1S2H5</accession>
<dbReference type="InterPro" id="IPR055471">
    <property type="entry name" value="DUF7043"/>
</dbReference>
<dbReference type="PANTHER" id="PTHR22255:SF9">
    <property type="entry name" value="LP06548P"/>
    <property type="match status" value="1"/>
</dbReference>
<feature type="domain" description="DUF7044" evidence="4">
    <location>
        <begin position="34"/>
        <end position="117"/>
    </location>
</feature>
<name>A0ABM1S2H5_LIMPO</name>
<proteinExistence type="predicted"/>
<dbReference type="RefSeq" id="XP_022237830.1">
    <property type="nucleotide sequence ID" value="XM_022382122.1"/>
</dbReference>
<dbReference type="Pfam" id="PF23070">
    <property type="entry name" value="DUF7043"/>
    <property type="match status" value="1"/>
</dbReference>
<feature type="domain" description="DUF7043" evidence="3">
    <location>
        <begin position="270"/>
        <end position="371"/>
    </location>
</feature>
<evidence type="ECO:0000256" key="1">
    <source>
        <dbReference type="SAM" id="Phobius"/>
    </source>
</evidence>
<evidence type="ECO:0000259" key="4">
    <source>
        <dbReference type="Pfam" id="PF23071"/>
    </source>
</evidence>
<evidence type="ECO:0000313" key="6">
    <source>
        <dbReference type="RefSeq" id="XP_022237830.1"/>
    </source>
</evidence>
<dbReference type="PANTHER" id="PTHR22255">
    <property type="entry name" value="LP06548P"/>
    <property type="match status" value="1"/>
</dbReference>
<dbReference type="InterPro" id="IPR055472">
    <property type="entry name" value="DUF7044"/>
</dbReference>
<dbReference type="GeneID" id="106478504"/>
<dbReference type="Proteomes" id="UP000694941">
    <property type="component" value="Unplaced"/>
</dbReference>
<dbReference type="Pfam" id="PF23071">
    <property type="entry name" value="DUF7044"/>
    <property type="match status" value="1"/>
</dbReference>
<feature type="domain" description="DUF7042" evidence="2">
    <location>
        <begin position="416"/>
        <end position="497"/>
    </location>
</feature>
<feature type="domain" description="DUF7042" evidence="2">
    <location>
        <begin position="134"/>
        <end position="262"/>
    </location>
</feature>
<organism evidence="5 6">
    <name type="scientific">Limulus polyphemus</name>
    <name type="common">Atlantic horseshoe crab</name>
    <dbReference type="NCBI Taxonomy" id="6850"/>
    <lineage>
        <taxon>Eukaryota</taxon>
        <taxon>Metazoa</taxon>
        <taxon>Ecdysozoa</taxon>
        <taxon>Arthropoda</taxon>
        <taxon>Chelicerata</taxon>
        <taxon>Merostomata</taxon>
        <taxon>Xiphosura</taxon>
        <taxon>Limulidae</taxon>
        <taxon>Limulus</taxon>
    </lineage>
</organism>
<sequence>MKSNTLSDMNKLTGTALTSLCVTSLLFQLTASFECQFPARWTGLWFQKGLEPPIRIEGDTFSWRGKCIHSEGDLFLIDDSQLGCSRCVVIYEKHPNVLQYRETFCEKHQNLDEACAKLSVDAHLHSMFRVDAAPVSCPFKGPFTFTYSRGHGECNYPVSTIDSCTDNSKLLFRFQACVDVIKSESSEEELTCVATWKEGSSHYLVGKMIKKKKHRISYKDEDTYRCFIYDSLPDSFLLSQSADATCDGLVSPREGYRTMHLRKSKHPYIECQFPGWVTAHQHWHTLDNSKSYIFSQWNSSFRISHSDLGYQDTKVTCTKEVINTMNTTVVVAYSTSGCDNGFVCISFHRRNKHITELQIGNFARRVEDACLPPVHVPGSQEYITLVTSTPHTNLCPAVAETDGLRVETGKLSSLPEKCTQYSTAVVGCRNDNTLEFLTKCASYRELKRFQCHGTWEEKGRTYLVTGLRESRRKFCFVFSSNSRVTRMSGLHDTCSRNVQPGITGNLTFNITAAGDCDYTLNAVTSLSYSGSLLFAIFLVLTRNSR</sequence>
<dbReference type="InterPro" id="IPR055470">
    <property type="entry name" value="DUF7042"/>
</dbReference>
<protein>
    <submittedName>
        <fullName evidence="6">Uncharacterized protein LOC106478504</fullName>
    </submittedName>
</protein>